<sequence>MDTTNLYFRVCFDDTLVKHSPTSNITHFKIMLGTTYREAIPFYPNAFGNRNYTENYNCSFDLLKTFSKMEDRAKQLVKNFYSQDGVISFASDFYFNYPSERLVKYYLRNNAVVYRYIFNYDGGRNYMKEMKNITIRGTTHADELGYLFDMSMFDTNISDADQLVIDRMTSLWTNFAKYGDPTPSPSPVLPVRWSPTTADQGSYLDLDAALSLRSGGPFERVASFWDLFYHHYAKFYKDSN</sequence>
<protein>
    <submittedName>
        <fullName evidence="4">Bile salt-activated lipase-like</fullName>
    </submittedName>
</protein>
<dbReference type="KEGG" id="tnl:113508839"/>
<dbReference type="PANTHER" id="PTHR44590">
    <property type="entry name" value="CARBOXYLIC ESTER HYDROLASE-RELATED"/>
    <property type="match status" value="1"/>
</dbReference>
<dbReference type="Pfam" id="PF00135">
    <property type="entry name" value="COesterase"/>
    <property type="match status" value="1"/>
</dbReference>
<dbReference type="InterPro" id="IPR002018">
    <property type="entry name" value="CarbesteraseB"/>
</dbReference>
<dbReference type="InParanoid" id="A0A7E5X5E2"/>
<dbReference type="RefSeq" id="XP_026747786.1">
    <property type="nucleotide sequence ID" value="XM_026891985.1"/>
</dbReference>
<dbReference type="OrthoDB" id="19653at2759"/>
<dbReference type="Proteomes" id="UP000322000">
    <property type="component" value="Chromosome 3"/>
</dbReference>
<evidence type="ECO:0000256" key="1">
    <source>
        <dbReference type="ARBA" id="ARBA00023180"/>
    </source>
</evidence>
<accession>A0A7E5X5E2</accession>
<evidence type="ECO:0000313" key="4">
    <source>
        <dbReference type="RefSeq" id="XP_026747786.1"/>
    </source>
</evidence>
<name>A0A7E5X5E2_TRINI</name>
<dbReference type="GeneID" id="113508839"/>
<dbReference type="PANTHER" id="PTHR44590:SF4">
    <property type="entry name" value="CARBOXYLIC ESTER HYDROLASE"/>
    <property type="match status" value="1"/>
</dbReference>
<gene>
    <name evidence="4" type="primary">LOC113508839</name>
</gene>
<proteinExistence type="predicted"/>
<dbReference type="SUPFAM" id="SSF53474">
    <property type="entry name" value="alpha/beta-Hydrolases"/>
    <property type="match status" value="1"/>
</dbReference>
<dbReference type="InterPro" id="IPR029058">
    <property type="entry name" value="AB_hydrolase_fold"/>
</dbReference>
<evidence type="ECO:0000259" key="2">
    <source>
        <dbReference type="Pfam" id="PF00135"/>
    </source>
</evidence>
<keyword evidence="3" id="KW-1185">Reference proteome</keyword>
<keyword evidence="1" id="KW-0325">Glycoprotein</keyword>
<dbReference type="Gene3D" id="3.40.50.1820">
    <property type="entry name" value="alpha/beta hydrolase"/>
    <property type="match status" value="1"/>
</dbReference>
<feature type="domain" description="Carboxylesterase type B" evidence="2">
    <location>
        <begin position="7"/>
        <end position="210"/>
    </location>
</feature>
<organism evidence="3 4">
    <name type="scientific">Trichoplusia ni</name>
    <name type="common">Cabbage looper</name>
    <dbReference type="NCBI Taxonomy" id="7111"/>
    <lineage>
        <taxon>Eukaryota</taxon>
        <taxon>Metazoa</taxon>
        <taxon>Ecdysozoa</taxon>
        <taxon>Arthropoda</taxon>
        <taxon>Hexapoda</taxon>
        <taxon>Insecta</taxon>
        <taxon>Pterygota</taxon>
        <taxon>Neoptera</taxon>
        <taxon>Endopterygota</taxon>
        <taxon>Lepidoptera</taxon>
        <taxon>Glossata</taxon>
        <taxon>Ditrysia</taxon>
        <taxon>Noctuoidea</taxon>
        <taxon>Noctuidae</taxon>
        <taxon>Plusiinae</taxon>
        <taxon>Trichoplusia</taxon>
    </lineage>
</organism>
<reference evidence="4" key="1">
    <citation type="submission" date="2025-08" db="UniProtKB">
        <authorList>
            <consortium name="RefSeq"/>
        </authorList>
    </citation>
    <scope>IDENTIFICATION</scope>
</reference>
<dbReference type="AlphaFoldDB" id="A0A7E5X5E2"/>
<evidence type="ECO:0000313" key="3">
    <source>
        <dbReference type="Proteomes" id="UP000322000"/>
    </source>
</evidence>